<dbReference type="InterPro" id="IPR010987">
    <property type="entry name" value="Glutathione-S-Trfase_C-like"/>
</dbReference>
<protein>
    <recommendedName>
        <fullName evidence="7">GST N-terminal domain-containing protein</fullName>
    </recommendedName>
</protein>
<dbReference type="OrthoDB" id="2309723at2759"/>
<dbReference type="Proteomes" id="UP000187209">
    <property type="component" value="Unassembled WGS sequence"/>
</dbReference>
<dbReference type="PANTHER" id="PTHR43917:SF8">
    <property type="entry name" value="GH16740P-RELATED"/>
    <property type="match status" value="1"/>
</dbReference>
<keyword evidence="2" id="KW-0963">Cytoplasm</keyword>
<evidence type="ECO:0000259" key="3">
    <source>
        <dbReference type="PROSITE" id="PS50404"/>
    </source>
</evidence>
<dbReference type="Pfam" id="PF02798">
    <property type="entry name" value="GST_N"/>
    <property type="match status" value="1"/>
</dbReference>
<evidence type="ECO:0000256" key="2">
    <source>
        <dbReference type="ARBA" id="ARBA00022490"/>
    </source>
</evidence>
<accession>A0A1R2AN20</accession>
<dbReference type="InterPro" id="IPR036282">
    <property type="entry name" value="Glutathione-S-Trfase_C_sf"/>
</dbReference>
<reference evidence="5 6" key="1">
    <citation type="submission" date="2016-11" db="EMBL/GenBank/DDBJ databases">
        <title>The macronuclear genome of Stentor coeruleus: a giant cell with tiny introns.</title>
        <authorList>
            <person name="Slabodnick M."/>
            <person name="Ruby J.G."/>
            <person name="Reiff S.B."/>
            <person name="Swart E.C."/>
            <person name="Gosai S."/>
            <person name="Prabakaran S."/>
            <person name="Witkowska E."/>
            <person name="Larue G.E."/>
            <person name="Fisher S."/>
            <person name="Freeman R.M."/>
            <person name="Gunawardena J."/>
            <person name="Chu W."/>
            <person name="Stover N.A."/>
            <person name="Gregory B.D."/>
            <person name="Nowacki M."/>
            <person name="Derisi J."/>
            <person name="Roy S.W."/>
            <person name="Marshall W.F."/>
            <person name="Sood P."/>
        </authorList>
    </citation>
    <scope>NUCLEOTIDE SEQUENCE [LARGE SCALE GENOMIC DNA]</scope>
    <source>
        <strain evidence="5">WM001</strain>
    </source>
</reference>
<dbReference type="AlphaFoldDB" id="A0A1R2AN20"/>
<organism evidence="5 6">
    <name type="scientific">Stentor coeruleus</name>
    <dbReference type="NCBI Taxonomy" id="5963"/>
    <lineage>
        <taxon>Eukaryota</taxon>
        <taxon>Sar</taxon>
        <taxon>Alveolata</taxon>
        <taxon>Ciliophora</taxon>
        <taxon>Postciliodesmatophora</taxon>
        <taxon>Heterotrichea</taxon>
        <taxon>Heterotrichida</taxon>
        <taxon>Stentoridae</taxon>
        <taxon>Stentor</taxon>
    </lineage>
</organism>
<gene>
    <name evidence="5" type="ORF">SteCoe_37466</name>
</gene>
<feature type="domain" description="GST C-terminal" evidence="4">
    <location>
        <begin position="89"/>
        <end position="219"/>
    </location>
</feature>
<dbReference type="SFLD" id="SFLDG00358">
    <property type="entry name" value="Main_(cytGST)"/>
    <property type="match status" value="1"/>
</dbReference>
<evidence type="ECO:0000313" key="5">
    <source>
        <dbReference type="EMBL" id="OMJ65889.1"/>
    </source>
</evidence>
<dbReference type="InterPro" id="IPR004046">
    <property type="entry name" value="GST_C"/>
</dbReference>
<evidence type="ECO:0000256" key="1">
    <source>
        <dbReference type="ARBA" id="ARBA00004496"/>
    </source>
</evidence>
<evidence type="ECO:0000313" key="6">
    <source>
        <dbReference type="Proteomes" id="UP000187209"/>
    </source>
</evidence>
<evidence type="ECO:0008006" key="7">
    <source>
        <dbReference type="Google" id="ProtNLM"/>
    </source>
</evidence>
<dbReference type="PANTHER" id="PTHR43917">
    <property type="match status" value="1"/>
</dbReference>
<dbReference type="SUPFAM" id="SSF47616">
    <property type="entry name" value="GST C-terminal domain-like"/>
    <property type="match status" value="1"/>
</dbReference>
<dbReference type="InterPro" id="IPR004045">
    <property type="entry name" value="Glutathione_S-Trfase_N"/>
</dbReference>
<comment type="caution">
    <text evidence="5">The sequence shown here is derived from an EMBL/GenBank/DDBJ whole genome shotgun (WGS) entry which is preliminary data.</text>
</comment>
<dbReference type="InterPro" id="IPR036249">
    <property type="entry name" value="Thioredoxin-like_sf"/>
</dbReference>
<dbReference type="InterPro" id="IPR051369">
    <property type="entry name" value="GST_Theta"/>
</dbReference>
<name>A0A1R2AN20_9CILI</name>
<keyword evidence="6" id="KW-1185">Reference proteome</keyword>
<comment type="subcellular location">
    <subcellularLocation>
        <location evidence="1">Cytoplasm</location>
    </subcellularLocation>
</comment>
<dbReference type="Pfam" id="PF14497">
    <property type="entry name" value="GST_C_3"/>
    <property type="match status" value="1"/>
</dbReference>
<proteinExistence type="predicted"/>
<dbReference type="PROSITE" id="PS50405">
    <property type="entry name" value="GST_CTER"/>
    <property type="match status" value="1"/>
</dbReference>
<evidence type="ECO:0000259" key="4">
    <source>
        <dbReference type="PROSITE" id="PS50405"/>
    </source>
</evidence>
<dbReference type="SUPFAM" id="SSF52833">
    <property type="entry name" value="Thioredoxin-like"/>
    <property type="match status" value="1"/>
</dbReference>
<dbReference type="GO" id="GO:0005737">
    <property type="term" value="C:cytoplasm"/>
    <property type="evidence" value="ECO:0007669"/>
    <property type="project" value="UniProtKB-SubCell"/>
</dbReference>
<dbReference type="Gene3D" id="3.40.30.10">
    <property type="entry name" value="Glutaredoxin"/>
    <property type="match status" value="1"/>
</dbReference>
<dbReference type="PROSITE" id="PS50404">
    <property type="entry name" value="GST_NTER"/>
    <property type="match status" value="1"/>
</dbReference>
<sequence length="222" mass="25438">MSDLTIYGNILSQPVRSVVEFCKLSNIQYTHKDLHPMKGEHLTEEYSKINPFQEIPAIVHDGYNVWESAAIVPYLADSYNVDNQWYPKDIKIRARINAYLHWHHQGVRAVITNYIRQKIAGPKFFGAPELTPETEAPLRAKLNEWFETFTWMLSETHYAARTQTATVADLFAFNEIECIYLLQVDISAYPAIKTWYDEIAAIPAVHEATAAAQEIIKAMMSS</sequence>
<dbReference type="EMBL" id="MPUH01001900">
    <property type="protein sequence ID" value="OMJ65889.1"/>
    <property type="molecule type" value="Genomic_DNA"/>
</dbReference>
<dbReference type="Gene3D" id="1.20.1050.10">
    <property type="match status" value="1"/>
</dbReference>
<feature type="domain" description="GST N-terminal" evidence="3">
    <location>
        <begin position="2"/>
        <end position="83"/>
    </location>
</feature>
<dbReference type="InterPro" id="IPR040079">
    <property type="entry name" value="Glutathione_S-Trfase"/>
</dbReference>
<dbReference type="SFLD" id="SFLDS00019">
    <property type="entry name" value="Glutathione_Transferase_(cytos"/>
    <property type="match status" value="1"/>
</dbReference>